<evidence type="ECO:0000256" key="1">
    <source>
        <dbReference type="ARBA" id="ARBA00010835"/>
    </source>
</evidence>
<evidence type="ECO:0000313" key="7">
    <source>
        <dbReference type="EMBL" id="WGK69560.1"/>
    </source>
</evidence>
<comment type="function">
    <text evidence="4">Peptide chain release factor 2 directs the termination of translation in response to the peptide chain termination codons UGA and UAA.</text>
</comment>
<dbReference type="InterPro" id="IPR005139">
    <property type="entry name" value="PCRF"/>
</dbReference>
<dbReference type="PANTHER" id="PTHR43116:SF3">
    <property type="entry name" value="CLASS I PEPTIDE CHAIN RELEASE FACTOR"/>
    <property type="match status" value="1"/>
</dbReference>
<dbReference type="Proteomes" id="UP001228690">
    <property type="component" value="Chromosome"/>
</dbReference>
<dbReference type="PROSITE" id="PS00745">
    <property type="entry name" value="RF_PROK_I"/>
    <property type="match status" value="1"/>
</dbReference>
<dbReference type="SUPFAM" id="SSF75620">
    <property type="entry name" value="Release factor"/>
    <property type="match status" value="1"/>
</dbReference>
<dbReference type="Gene3D" id="3.30.160.20">
    <property type="match status" value="1"/>
</dbReference>
<dbReference type="Gene3D" id="1.20.58.410">
    <property type="entry name" value="Release factor"/>
    <property type="match status" value="1"/>
</dbReference>
<dbReference type="SMART" id="SM00937">
    <property type="entry name" value="PCRF"/>
    <property type="match status" value="1"/>
</dbReference>
<protein>
    <recommendedName>
        <fullName evidence="4 5">Peptide chain release factor 2</fullName>
        <shortName evidence="4">RF-2</shortName>
    </recommendedName>
</protein>
<dbReference type="NCBIfam" id="TIGR00020">
    <property type="entry name" value="prfB"/>
    <property type="match status" value="1"/>
</dbReference>
<name>A0ABY8MHQ9_9SPIO</name>
<evidence type="ECO:0000256" key="2">
    <source>
        <dbReference type="ARBA" id="ARBA00022481"/>
    </source>
</evidence>
<sequence length="370" mass="42098">MLNEWKTPVKKLAAEISDTWRRLDPDRMEREIAELETITNAPDFWTQPGQADATFGRLKGLRNRHQGWQELISGIEDLDSLVDIALEENDESLEGEVQEAWRELEERYNSLANIVLMGGESDVLSAFLTIHSGAGGTEACDWAAMLYRMYSRWVEQNNFKPSLIDYQAAEGGIKSVTVQIDGDYVFGLLKGENGIHRLVRISPFDSNSRRHTSFASVYVSPVLDDSIVVDIAGEDIRVDTYRAGGAGGQHVNKTDSAVRITHLSTNIVVQCQNERSQHKNKDMAMKMLRSRVYEYYRVQQQKERQKNVAEKKEIGWGSQIRSYVFQPYTMVKDLRTRHETGNVQSVMDGAIDPFIQSYLRWAAEQFHAGV</sequence>
<dbReference type="InterPro" id="IPR045853">
    <property type="entry name" value="Pep_chain_release_fac_I_sf"/>
</dbReference>
<keyword evidence="3 4" id="KW-0648">Protein biosynthesis</keyword>
<comment type="similarity">
    <text evidence="1 4">Belongs to the prokaryotic/mitochondrial release factor family.</text>
</comment>
<reference evidence="7 8" key="1">
    <citation type="submission" date="2023-04" db="EMBL/GenBank/DDBJ databases">
        <title>Spirochaete genome identified in red abalone sample constitutes a novel genus.</title>
        <authorList>
            <person name="Sharma S.P."/>
            <person name="Purcell C.M."/>
            <person name="Hyde J.R."/>
            <person name="Severin A.J."/>
        </authorList>
    </citation>
    <scope>NUCLEOTIDE SEQUENCE [LARGE SCALE GENOMIC DNA]</scope>
    <source>
        <strain evidence="7 8">SP-2023</strain>
    </source>
</reference>
<dbReference type="InterPro" id="IPR004374">
    <property type="entry name" value="PrfB"/>
</dbReference>
<dbReference type="PANTHER" id="PTHR43116">
    <property type="entry name" value="PEPTIDE CHAIN RELEASE FACTOR 2"/>
    <property type="match status" value="1"/>
</dbReference>
<organism evidence="7 8">
    <name type="scientific">Candidatus Haliotispira prima</name>
    <dbReference type="NCBI Taxonomy" id="3034016"/>
    <lineage>
        <taxon>Bacteria</taxon>
        <taxon>Pseudomonadati</taxon>
        <taxon>Spirochaetota</taxon>
        <taxon>Spirochaetia</taxon>
        <taxon>Spirochaetales</taxon>
        <taxon>Spirochaetaceae</taxon>
        <taxon>Candidatus Haliotispira</taxon>
    </lineage>
</organism>
<evidence type="ECO:0000256" key="3">
    <source>
        <dbReference type="ARBA" id="ARBA00022917"/>
    </source>
</evidence>
<feature type="domain" description="Prokaryotic-type class I peptide chain release factors" evidence="6">
    <location>
        <begin position="242"/>
        <end position="258"/>
    </location>
</feature>
<feature type="modified residue" description="N5-methylglutamine" evidence="4">
    <location>
        <position position="249"/>
    </location>
</feature>
<dbReference type="Pfam" id="PF03462">
    <property type="entry name" value="PCRF"/>
    <property type="match status" value="1"/>
</dbReference>
<dbReference type="InterPro" id="IPR000352">
    <property type="entry name" value="Pep_chain_release_fac_I"/>
</dbReference>
<evidence type="ECO:0000256" key="5">
    <source>
        <dbReference type="NCBIfam" id="TIGR00020"/>
    </source>
</evidence>
<evidence type="ECO:0000259" key="6">
    <source>
        <dbReference type="PROSITE" id="PS00745"/>
    </source>
</evidence>
<dbReference type="EMBL" id="CP123443">
    <property type="protein sequence ID" value="WGK69560.1"/>
    <property type="molecule type" value="Genomic_DNA"/>
</dbReference>
<keyword evidence="4" id="KW-0963">Cytoplasm</keyword>
<dbReference type="Gene3D" id="3.30.70.1660">
    <property type="match status" value="1"/>
</dbReference>
<gene>
    <name evidence="4 7" type="primary">prfB</name>
    <name evidence="7" type="ORF">P0082_01495</name>
</gene>
<keyword evidence="2 4" id="KW-0488">Methylation</keyword>
<evidence type="ECO:0000256" key="4">
    <source>
        <dbReference type="HAMAP-Rule" id="MF_00094"/>
    </source>
</evidence>
<evidence type="ECO:0000313" key="8">
    <source>
        <dbReference type="Proteomes" id="UP001228690"/>
    </source>
</evidence>
<comment type="subcellular location">
    <subcellularLocation>
        <location evidence="4">Cytoplasm</location>
    </subcellularLocation>
</comment>
<proteinExistence type="inferred from homology"/>
<keyword evidence="8" id="KW-1185">Reference proteome</keyword>
<dbReference type="RefSeq" id="WP_326927745.1">
    <property type="nucleotide sequence ID" value="NZ_CP123443.1"/>
</dbReference>
<accession>A0ABY8MHQ9</accession>
<comment type="PTM">
    <text evidence="4">Methylated by PrmC. Methylation increases the termination efficiency of RF2.</text>
</comment>
<dbReference type="HAMAP" id="MF_00094">
    <property type="entry name" value="Rel_fac_2"/>
    <property type="match status" value="1"/>
</dbReference>
<dbReference type="Pfam" id="PF00472">
    <property type="entry name" value="RF-1"/>
    <property type="match status" value="1"/>
</dbReference>